<evidence type="ECO:0000256" key="4">
    <source>
        <dbReference type="ARBA" id="ARBA00022777"/>
    </source>
</evidence>
<evidence type="ECO:0000256" key="2">
    <source>
        <dbReference type="ARBA" id="ARBA00022679"/>
    </source>
</evidence>
<dbReference type="Gene3D" id="3.40.50.300">
    <property type="entry name" value="P-loop containing nucleotide triphosphate hydrolases"/>
    <property type="match status" value="1"/>
</dbReference>
<dbReference type="InterPro" id="IPR000623">
    <property type="entry name" value="Shikimate_kinase/TSH1"/>
</dbReference>
<dbReference type="GO" id="GO:0009073">
    <property type="term" value="P:aromatic amino acid family biosynthetic process"/>
    <property type="evidence" value="ECO:0007669"/>
    <property type="project" value="UniProtKB-KW"/>
</dbReference>
<sequence>MSINTSITLIGMPGAGKSVISKYIASNSTFENLEMDELIEIVNNKTLFELINELGEEKFKKLEEDTILQIDTKKKYIISPGGSVVYSDVSMKHLSNTFVIYLKCNFETIKQRTENFTNRGIIFNGLTPRELFDEREKLYNKHADITIHAENYTIKTLGDLIINLGIH</sequence>
<keyword evidence="2" id="KW-0808">Transferase</keyword>
<evidence type="ECO:0008006" key="8">
    <source>
        <dbReference type="Google" id="ProtNLM"/>
    </source>
</evidence>
<evidence type="ECO:0000256" key="3">
    <source>
        <dbReference type="ARBA" id="ARBA00022741"/>
    </source>
</evidence>
<dbReference type="InterPro" id="IPR031322">
    <property type="entry name" value="Shikimate/glucono_kinase"/>
</dbReference>
<keyword evidence="1" id="KW-0028">Amino-acid biosynthesis</keyword>
<proteinExistence type="inferred from homology"/>
<dbReference type="GO" id="GO:0008652">
    <property type="term" value="P:amino acid biosynthetic process"/>
    <property type="evidence" value="ECO:0007669"/>
    <property type="project" value="UniProtKB-KW"/>
</dbReference>
<protein>
    <recommendedName>
        <fullName evidence="8">Shikimate kinase</fullName>
    </recommendedName>
</protein>
<dbReference type="HAMAP" id="MF_00109">
    <property type="entry name" value="Shikimate_kinase"/>
    <property type="match status" value="1"/>
</dbReference>
<name>A0A6C0B3B1_9ZZZZ</name>
<evidence type="ECO:0000313" key="7">
    <source>
        <dbReference type="EMBL" id="QHS86536.1"/>
    </source>
</evidence>
<dbReference type="InterPro" id="IPR027417">
    <property type="entry name" value="P-loop_NTPase"/>
</dbReference>
<dbReference type="GO" id="GO:0004765">
    <property type="term" value="F:shikimate kinase activity"/>
    <property type="evidence" value="ECO:0007669"/>
    <property type="project" value="TreeGrafter"/>
</dbReference>
<evidence type="ECO:0000256" key="1">
    <source>
        <dbReference type="ARBA" id="ARBA00022605"/>
    </source>
</evidence>
<dbReference type="AlphaFoldDB" id="A0A6C0B3B1"/>
<keyword evidence="5" id="KW-0067">ATP-binding</keyword>
<dbReference type="GO" id="GO:0005829">
    <property type="term" value="C:cytosol"/>
    <property type="evidence" value="ECO:0007669"/>
    <property type="project" value="TreeGrafter"/>
</dbReference>
<organism evidence="7">
    <name type="scientific">viral metagenome</name>
    <dbReference type="NCBI Taxonomy" id="1070528"/>
    <lineage>
        <taxon>unclassified sequences</taxon>
        <taxon>metagenomes</taxon>
        <taxon>organismal metagenomes</taxon>
    </lineage>
</organism>
<dbReference type="CDD" id="cd00464">
    <property type="entry name" value="SK"/>
    <property type="match status" value="1"/>
</dbReference>
<dbReference type="EMBL" id="MN739058">
    <property type="protein sequence ID" value="QHS86536.1"/>
    <property type="molecule type" value="Genomic_DNA"/>
</dbReference>
<dbReference type="PRINTS" id="PR01100">
    <property type="entry name" value="SHIKIMTKNASE"/>
</dbReference>
<dbReference type="GO" id="GO:0005524">
    <property type="term" value="F:ATP binding"/>
    <property type="evidence" value="ECO:0007669"/>
    <property type="project" value="UniProtKB-KW"/>
</dbReference>
<keyword evidence="4" id="KW-0418">Kinase</keyword>
<dbReference type="Pfam" id="PF01202">
    <property type="entry name" value="SKI"/>
    <property type="match status" value="1"/>
</dbReference>
<dbReference type="PANTHER" id="PTHR21087:SF16">
    <property type="entry name" value="SHIKIMATE KINASE 1, CHLOROPLASTIC"/>
    <property type="match status" value="1"/>
</dbReference>
<reference evidence="7" key="1">
    <citation type="journal article" date="2020" name="Nature">
        <title>Giant virus diversity and host interactions through global metagenomics.</title>
        <authorList>
            <person name="Schulz F."/>
            <person name="Roux S."/>
            <person name="Paez-Espino D."/>
            <person name="Jungbluth S."/>
            <person name="Walsh D.A."/>
            <person name="Denef V.J."/>
            <person name="McMahon K.D."/>
            <person name="Konstantinidis K.T."/>
            <person name="Eloe-Fadrosh E.A."/>
            <person name="Kyrpides N.C."/>
            <person name="Woyke T."/>
        </authorList>
    </citation>
    <scope>NUCLEOTIDE SEQUENCE</scope>
    <source>
        <strain evidence="7">GVMAG-M-3300009422-16</strain>
    </source>
</reference>
<dbReference type="PANTHER" id="PTHR21087">
    <property type="entry name" value="SHIKIMATE KINASE"/>
    <property type="match status" value="1"/>
</dbReference>
<accession>A0A6C0B3B1</accession>
<keyword evidence="6" id="KW-0057">Aromatic amino acid biosynthesis</keyword>
<keyword evidence="3" id="KW-0547">Nucleotide-binding</keyword>
<evidence type="ECO:0000256" key="5">
    <source>
        <dbReference type="ARBA" id="ARBA00022840"/>
    </source>
</evidence>
<evidence type="ECO:0000256" key="6">
    <source>
        <dbReference type="ARBA" id="ARBA00023141"/>
    </source>
</evidence>
<dbReference type="SUPFAM" id="SSF52540">
    <property type="entry name" value="P-loop containing nucleoside triphosphate hydrolases"/>
    <property type="match status" value="1"/>
</dbReference>